<dbReference type="GO" id="GO:0016020">
    <property type="term" value="C:membrane"/>
    <property type="evidence" value="ECO:0007669"/>
    <property type="project" value="InterPro"/>
</dbReference>
<dbReference type="EMBL" id="QWDD01000001">
    <property type="protein sequence ID" value="RNJ48471.1"/>
    <property type="molecule type" value="Genomic_DNA"/>
</dbReference>
<organism evidence="2 3">
    <name type="scientific">Methylocystis hirsuta</name>
    <dbReference type="NCBI Taxonomy" id="369798"/>
    <lineage>
        <taxon>Bacteria</taxon>
        <taxon>Pseudomonadati</taxon>
        <taxon>Pseudomonadota</taxon>
        <taxon>Alphaproteobacteria</taxon>
        <taxon>Hyphomicrobiales</taxon>
        <taxon>Methylocystaceae</taxon>
        <taxon>Methylocystis</taxon>
    </lineage>
</organism>
<dbReference type="RefSeq" id="WP_123174474.1">
    <property type="nucleotide sequence ID" value="NZ_QWDD01000001.1"/>
</dbReference>
<name>A0A3M9XKM3_9HYPH</name>
<gene>
    <name evidence="2" type="ORF">D1O30_01345</name>
</gene>
<dbReference type="InterPro" id="IPR007313">
    <property type="entry name" value="FxsA"/>
</dbReference>
<keyword evidence="3" id="KW-1185">Reference proteome</keyword>
<accession>A0A3M9XKM3</accession>
<dbReference type="Pfam" id="PF04186">
    <property type="entry name" value="FxsA"/>
    <property type="match status" value="1"/>
</dbReference>
<dbReference type="OrthoDB" id="9792788at2"/>
<feature type="transmembrane region" description="Helical" evidence="1">
    <location>
        <begin position="69"/>
        <end position="94"/>
    </location>
</feature>
<protein>
    <submittedName>
        <fullName evidence="2">FxsA family protein</fullName>
    </submittedName>
</protein>
<evidence type="ECO:0000313" key="3">
    <source>
        <dbReference type="Proteomes" id="UP000268623"/>
    </source>
</evidence>
<dbReference type="AlphaFoldDB" id="A0A3M9XKM3"/>
<dbReference type="Proteomes" id="UP000268623">
    <property type="component" value="Unassembled WGS sequence"/>
</dbReference>
<dbReference type="NCBIfam" id="NF008528">
    <property type="entry name" value="PRK11463.1-2"/>
    <property type="match status" value="1"/>
</dbReference>
<evidence type="ECO:0000256" key="1">
    <source>
        <dbReference type="SAM" id="Phobius"/>
    </source>
</evidence>
<sequence length="151" mass="15915">MKSKLVGAVLATWIVLEILCFALVVRAVGLLAAIALAIGASLLGLSDVRRLLDFVRAGLAAKAKGESSAMLDGAMLDGALQALASILLILPGFASDFVGLALKSPSVRQSLARRLRARSGSADPRIIDLDPREWRREARGSGGRPRRSTAK</sequence>
<comment type="caution">
    <text evidence="2">The sequence shown here is derived from an EMBL/GenBank/DDBJ whole genome shotgun (WGS) entry which is preliminary data.</text>
</comment>
<evidence type="ECO:0000313" key="2">
    <source>
        <dbReference type="EMBL" id="RNJ48471.1"/>
    </source>
</evidence>
<keyword evidence="1" id="KW-0812">Transmembrane</keyword>
<keyword evidence="1" id="KW-0472">Membrane</keyword>
<proteinExistence type="predicted"/>
<reference evidence="2 3" key="1">
    <citation type="submission" date="2018-08" db="EMBL/GenBank/DDBJ databases">
        <title>Genome sequence of Methylocystis hirsuta CSC1, a methanotroph able to accumulate PHAs.</title>
        <authorList>
            <person name="Bordel S."/>
            <person name="Rodriguez E."/>
            <person name="Gancedo J."/>
            <person name="Munoz R."/>
        </authorList>
    </citation>
    <scope>NUCLEOTIDE SEQUENCE [LARGE SCALE GENOMIC DNA]</scope>
    <source>
        <strain evidence="2 3">CSC1</strain>
    </source>
</reference>
<keyword evidence="1" id="KW-1133">Transmembrane helix</keyword>